<gene>
    <name evidence="1" type="ORF">llap_7365</name>
</gene>
<reference evidence="2" key="2">
    <citation type="submission" date="2017-12" db="EMBL/GenBank/DDBJ databases">
        <title>Genome sequence of the Bar-tailed Godwit (Limosa lapponica baueri).</title>
        <authorList>
            <person name="Lima N.C.B."/>
            <person name="Parody-Merino A.M."/>
            <person name="Battley P.F."/>
            <person name="Fidler A.E."/>
            <person name="Prosdocimi F."/>
        </authorList>
    </citation>
    <scope>NUCLEOTIDE SEQUENCE [LARGE SCALE GENOMIC DNA]</scope>
</reference>
<protein>
    <submittedName>
        <fullName evidence="1">Uncharacterized protein</fullName>
    </submittedName>
</protein>
<proteinExistence type="predicted"/>
<name>A0A2I0U8G3_LIMLA</name>
<dbReference type="AlphaFoldDB" id="A0A2I0U8G3"/>
<dbReference type="Proteomes" id="UP000233556">
    <property type="component" value="Unassembled WGS sequence"/>
</dbReference>
<accession>A0A2I0U8G3</accession>
<organism evidence="1 2">
    <name type="scientific">Limosa lapponica baueri</name>
    <dbReference type="NCBI Taxonomy" id="1758121"/>
    <lineage>
        <taxon>Eukaryota</taxon>
        <taxon>Metazoa</taxon>
        <taxon>Chordata</taxon>
        <taxon>Craniata</taxon>
        <taxon>Vertebrata</taxon>
        <taxon>Euteleostomi</taxon>
        <taxon>Archelosauria</taxon>
        <taxon>Archosauria</taxon>
        <taxon>Dinosauria</taxon>
        <taxon>Saurischia</taxon>
        <taxon>Theropoda</taxon>
        <taxon>Coelurosauria</taxon>
        <taxon>Aves</taxon>
        <taxon>Neognathae</taxon>
        <taxon>Neoaves</taxon>
        <taxon>Charadriiformes</taxon>
        <taxon>Scolopacidae</taxon>
        <taxon>Limosa</taxon>
    </lineage>
</organism>
<sequence>MPRSCTLDAKESWAFTLSGFPGDELCSFYALAHTFQVLSQLNDCHEALFVLYWIMTGYVTAKDYMDLHHSDGALTSRAASVPDSKTNMRLILPKCYKGHIGISYMYSFEQPGGSTTAGLVDLPPRQL</sequence>
<evidence type="ECO:0000313" key="2">
    <source>
        <dbReference type="Proteomes" id="UP000233556"/>
    </source>
</evidence>
<dbReference type="EMBL" id="KZ506005">
    <property type="protein sequence ID" value="PKU42322.1"/>
    <property type="molecule type" value="Genomic_DNA"/>
</dbReference>
<keyword evidence="2" id="KW-1185">Reference proteome</keyword>
<evidence type="ECO:0000313" key="1">
    <source>
        <dbReference type="EMBL" id="PKU42322.1"/>
    </source>
</evidence>
<reference evidence="2" key="1">
    <citation type="submission" date="2017-11" db="EMBL/GenBank/DDBJ databases">
        <authorList>
            <person name="Lima N.C."/>
            <person name="Parody-Merino A.M."/>
            <person name="Battley P.F."/>
            <person name="Fidler A.E."/>
            <person name="Prosdocimi F."/>
        </authorList>
    </citation>
    <scope>NUCLEOTIDE SEQUENCE [LARGE SCALE GENOMIC DNA]</scope>
</reference>